<dbReference type="OrthoDB" id="4289620at2"/>
<dbReference type="PANTHER" id="PTHR43649">
    <property type="entry name" value="ARABINOSE-BINDING PROTEIN-RELATED"/>
    <property type="match status" value="1"/>
</dbReference>
<dbReference type="EMBL" id="PYGE01000003">
    <property type="protein sequence ID" value="PSL06013.1"/>
    <property type="molecule type" value="Genomic_DNA"/>
</dbReference>
<evidence type="ECO:0000313" key="2">
    <source>
        <dbReference type="EMBL" id="PSL06013.1"/>
    </source>
</evidence>
<evidence type="ECO:0000256" key="1">
    <source>
        <dbReference type="SAM" id="SignalP"/>
    </source>
</evidence>
<reference evidence="2 3" key="1">
    <citation type="submission" date="2018-03" db="EMBL/GenBank/DDBJ databases">
        <title>Genomic Encyclopedia of Archaeal and Bacterial Type Strains, Phase II (KMG-II): from individual species to whole genera.</title>
        <authorList>
            <person name="Goeker M."/>
        </authorList>
    </citation>
    <scope>NUCLEOTIDE SEQUENCE [LARGE SCALE GENOMIC DNA]</scope>
    <source>
        <strain evidence="2 3">DSM 45211</strain>
    </source>
</reference>
<accession>A0A2P8E959</accession>
<feature type="signal peptide" evidence="1">
    <location>
        <begin position="1"/>
        <end position="20"/>
    </location>
</feature>
<sequence length="421" mass="45033">MRIRTFSTGLLVATVMVIPAACGSSDPEAGSGSGGEVTLWMYPVISDDAASQKYWKGVESDFEAEHPEIDLSIELQTFEQRDAQISAALAAGSGPDLVMITPDQLATYRSIDGLAPVTEAIADERDVFTQAALDVATYESELYGVPMFQNISTTAYNVEIFEQAGIDELPTTWEQVREYAPILADQGFAIMDYAGNPEVTLNVSFYPILWQGGGRIFSEDGTDVAFDSPKAVAALEFLVELQQAGGLVPEAATKSNAVEGSPLAEGEVAMRYMTSMAQLDQMKAALGEENVELGPPLTGEKQVTFGNPGMLSLTSISDESNRQAAYEVISYLTSAEVQTSLCEAADKFPTRSDVPAPGDGTDYEVMTKALEYATPGEPHPQARPVMAILAPYVQSALQGDMTAEEALTAAAEEARELLARS</sequence>
<dbReference type="InterPro" id="IPR006059">
    <property type="entry name" value="SBP"/>
</dbReference>
<protein>
    <submittedName>
        <fullName evidence="2">Carbohydrate ABC transporter substrate-binding protein (CUT1 family)</fullName>
    </submittedName>
</protein>
<proteinExistence type="predicted"/>
<dbReference type="CDD" id="cd13585">
    <property type="entry name" value="PBP2_TMBP_like"/>
    <property type="match status" value="1"/>
</dbReference>
<feature type="chain" id="PRO_5039631869" evidence="1">
    <location>
        <begin position="21"/>
        <end position="421"/>
    </location>
</feature>
<gene>
    <name evidence="2" type="ORF">CLV30_103167</name>
</gene>
<keyword evidence="1" id="KW-0732">Signal</keyword>
<dbReference type="AlphaFoldDB" id="A0A2P8E959"/>
<organism evidence="2 3">
    <name type="scientific">Haloactinopolyspora alba</name>
    <dbReference type="NCBI Taxonomy" id="648780"/>
    <lineage>
        <taxon>Bacteria</taxon>
        <taxon>Bacillati</taxon>
        <taxon>Actinomycetota</taxon>
        <taxon>Actinomycetes</taxon>
        <taxon>Jiangellales</taxon>
        <taxon>Jiangellaceae</taxon>
        <taxon>Haloactinopolyspora</taxon>
    </lineage>
</organism>
<dbReference type="Pfam" id="PF01547">
    <property type="entry name" value="SBP_bac_1"/>
    <property type="match status" value="1"/>
</dbReference>
<dbReference type="Proteomes" id="UP000243528">
    <property type="component" value="Unassembled WGS sequence"/>
</dbReference>
<name>A0A2P8E959_9ACTN</name>
<dbReference type="Gene3D" id="3.40.190.10">
    <property type="entry name" value="Periplasmic binding protein-like II"/>
    <property type="match status" value="1"/>
</dbReference>
<keyword evidence="3" id="KW-1185">Reference proteome</keyword>
<comment type="caution">
    <text evidence="2">The sequence shown here is derived from an EMBL/GenBank/DDBJ whole genome shotgun (WGS) entry which is preliminary data.</text>
</comment>
<dbReference type="InterPro" id="IPR050490">
    <property type="entry name" value="Bact_solute-bd_prot1"/>
</dbReference>
<dbReference type="RefSeq" id="WP_106536238.1">
    <property type="nucleotide sequence ID" value="NZ_ML142901.1"/>
</dbReference>
<dbReference type="SUPFAM" id="SSF53850">
    <property type="entry name" value="Periplasmic binding protein-like II"/>
    <property type="match status" value="1"/>
</dbReference>
<evidence type="ECO:0000313" key="3">
    <source>
        <dbReference type="Proteomes" id="UP000243528"/>
    </source>
</evidence>